<dbReference type="HOGENOM" id="CLU_3221402_0_0_5"/>
<protein>
    <submittedName>
        <fullName evidence="1">Uncharacterized protein</fullName>
    </submittedName>
</protein>
<dbReference type="PATRIC" id="fig|449216.3.peg.739"/>
<dbReference type="KEGG" id="rpq:rpr22_0769"/>
<name>D5AXY7_RICPP</name>
<dbReference type="AlphaFoldDB" id="D5AXY7"/>
<organism evidence="1 2">
    <name type="scientific">Rickettsia prowazekii (strain Rp22)</name>
    <dbReference type="NCBI Taxonomy" id="449216"/>
    <lineage>
        <taxon>Bacteria</taxon>
        <taxon>Pseudomonadati</taxon>
        <taxon>Pseudomonadota</taxon>
        <taxon>Alphaproteobacteria</taxon>
        <taxon>Rickettsiales</taxon>
        <taxon>Rickettsiaceae</taxon>
        <taxon>Rickettsieae</taxon>
        <taxon>Rickettsia</taxon>
        <taxon>typhus group</taxon>
    </lineage>
</organism>
<evidence type="ECO:0000313" key="1">
    <source>
        <dbReference type="EMBL" id="ADE30276.1"/>
    </source>
</evidence>
<reference evidence="1 2" key="1">
    <citation type="journal article" date="2010" name="Genome Res.">
        <title>Genomic, proteomic, and transcriptomic analysis of virulent and avirulent Rickettsia prowazekii reveals its adaptive mutation capabilities.</title>
        <authorList>
            <person name="Bechah Y."/>
            <person name="El Karkouri K."/>
            <person name="Mediannikov O."/>
            <person name="Leroy Q."/>
            <person name="Pelletier N."/>
            <person name="Robert C."/>
            <person name="Medigue C."/>
            <person name="Mege J.L."/>
            <person name="Raoult D."/>
        </authorList>
    </citation>
    <scope>NUCLEOTIDE SEQUENCE [LARGE SCALE GENOMIC DNA]</scope>
    <source>
        <strain evidence="1 2">Rp22</strain>
    </source>
</reference>
<accession>D5AXY7</accession>
<dbReference type="EMBL" id="CP001584">
    <property type="protein sequence ID" value="ADE30276.1"/>
    <property type="molecule type" value="Genomic_DNA"/>
</dbReference>
<proteinExistence type="predicted"/>
<dbReference type="Proteomes" id="UP000006931">
    <property type="component" value="Chromosome"/>
</dbReference>
<gene>
    <name evidence="1" type="ORF">rpr22_0769</name>
</gene>
<sequence length="44" mass="5190">MEYNNNEALESAKKWECIKYDTTCTDFGQLYNKDIVLKNSIIEI</sequence>
<evidence type="ECO:0000313" key="2">
    <source>
        <dbReference type="Proteomes" id="UP000006931"/>
    </source>
</evidence>